<accession>A0A0K6IY90</accession>
<dbReference type="AlphaFoldDB" id="A0A0K6IY90"/>
<dbReference type="Proteomes" id="UP000182108">
    <property type="component" value="Unassembled WGS sequence"/>
</dbReference>
<reference evidence="2" key="1">
    <citation type="submission" date="2015-08" db="EMBL/GenBank/DDBJ databases">
        <authorList>
            <person name="Babu N.S."/>
            <person name="Beckwith C.J."/>
            <person name="Beseler K.G."/>
            <person name="Brison A."/>
            <person name="Carone J.V."/>
            <person name="Caskin T.P."/>
            <person name="Diamond M."/>
            <person name="Durham M.E."/>
            <person name="Foxe J.M."/>
            <person name="Go M."/>
            <person name="Henderson B.A."/>
            <person name="Jones I.B."/>
            <person name="McGettigan J.A."/>
            <person name="Micheletti S.J."/>
            <person name="Nasrallah M.E."/>
            <person name="Ortiz D."/>
            <person name="Piller C.R."/>
            <person name="Privatt S.R."/>
            <person name="Schneider S.L."/>
            <person name="Sharp S."/>
            <person name="Smith T.C."/>
            <person name="Stanton J.D."/>
            <person name="Ullery H.E."/>
            <person name="Wilson R.J."/>
            <person name="Serrano M.G."/>
            <person name="Buck G."/>
            <person name="Lee V."/>
            <person name="Wang Y."/>
            <person name="Carvalho R."/>
            <person name="Voegtly L."/>
            <person name="Shi R."/>
            <person name="Duckworth R."/>
            <person name="Johnson A."/>
            <person name="Loviza R."/>
            <person name="Walstead R."/>
            <person name="Shah Z."/>
            <person name="Kiflezghi M."/>
            <person name="Wade K."/>
            <person name="Ball S.L."/>
            <person name="Bradley K.W."/>
            <person name="Asai D.J."/>
            <person name="Bowman C.A."/>
            <person name="Russell D.A."/>
            <person name="Pope W.H."/>
            <person name="Jacobs-Sera D."/>
            <person name="Hendrix R.W."/>
            <person name="Hatfull G.F."/>
        </authorList>
    </citation>
    <scope>NUCLEOTIDE SEQUENCE [LARGE SCALE GENOMIC DNA]</scope>
    <source>
        <strain evidence="2">JCM 19170</strain>
    </source>
</reference>
<name>A0A0K6IY90_9PROT</name>
<dbReference type="EMBL" id="CYHH01000018">
    <property type="protein sequence ID" value="CUB08029.1"/>
    <property type="molecule type" value="Genomic_DNA"/>
</dbReference>
<proteinExistence type="predicted"/>
<keyword evidence="2" id="KW-1185">Reference proteome</keyword>
<evidence type="ECO:0000313" key="2">
    <source>
        <dbReference type="Proteomes" id="UP000182108"/>
    </source>
</evidence>
<organism evidence="1 2">
    <name type="scientific">Tepidiphilus thermophilus</name>
    <dbReference type="NCBI Taxonomy" id="876478"/>
    <lineage>
        <taxon>Bacteria</taxon>
        <taxon>Pseudomonadati</taxon>
        <taxon>Pseudomonadota</taxon>
        <taxon>Hydrogenophilia</taxon>
        <taxon>Hydrogenophilales</taxon>
        <taxon>Hydrogenophilaceae</taxon>
        <taxon>Tepidiphilus</taxon>
    </lineage>
</organism>
<gene>
    <name evidence="1" type="ORF">Ga0061068_1186</name>
</gene>
<evidence type="ECO:0000313" key="1">
    <source>
        <dbReference type="EMBL" id="CUB08029.1"/>
    </source>
</evidence>
<protein>
    <submittedName>
        <fullName evidence="1">Uncharacterized protein</fullName>
    </submittedName>
</protein>
<sequence>MEIVTVVLPASWASALVNNDWSGLEYDDPDGAAKAKAWQMESGLSVLSCGEEPFVHRFEGLLTTCLEYQCTPVGGKP</sequence>